<evidence type="ECO:0000256" key="1">
    <source>
        <dbReference type="SAM" id="MobiDB-lite"/>
    </source>
</evidence>
<evidence type="ECO:0000313" key="2">
    <source>
        <dbReference type="EMBL" id="MCB8876426.1"/>
    </source>
</evidence>
<organism evidence="2 3">
    <name type="scientific">Acidisoma silvae</name>
    <dbReference type="NCBI Taxonomy" id="2802396"/>
    <lineage>
        <taxon>Bacteria</taxon>
        <taxon>Pseudomonadati</taxon>
        <taxon>Pseudomonadota</taxon>
        <taxon>Alphaproteobacteria</taxon>
        <taxon>Acetobacterales</taxon>
        <taxon>Acidocellaceae</taxon>
        <taxon>Acidisoma</taxon>
    </lineage>
</organism>
<dbReference type="RefSeq" id="WP_227322082.1">
    <property type="nucleotide sequence ID" value="NZ_JAESVB010000006.1"/>
</dbReference>
<dbReference type="AlphaFoldDB" id="A0A963YSY1"/>
<gene>
    <name evidence="2" type="ORF">ASILVAE211_14625</name>
</gene>
<name>A0A963YSY1_9PROT</name>
<comment type="caution">
    <text evidence="2">The sequence shown here is derived from an EMBL/GenBank/DDBJ whole genome shotgun (WGS) entry which is preliminary data.</text>
</comment>
<reference evidence="2" key="1">
    <citation type="journal article" date="2021" name="Microorganisms">
        <title>Acidisoma silvae sp. nov. and Acidisomacellulosilytica sp. nov., Two Acidophilic Bacteria Isolated from Decaying Wood, Hydrolyzing Cellulose and Producing Poly-3-hydroxybutyrate.</title>
        <authorList>
            <person name="Mieszkin S."/>
            <person name="Pouder E."/>
            <person name="Uroz S."/>
            <person name="Simon-Colin C."/>
            <person name="Alain K."/>
        </authorList>
    </citation>
    <scope>NUCLEOTIDE SEQUENCE</scope>
    <source>
        <strain evidence="2">HW T2.11</strain>
    </source>
</reference>
<evidence type="ECO:0000313" key="3">
    <source>
        <dbReference type="Proteomes" id="UP000708298"/>
    </source>
</evidence>
<accession>A0A963YSY1</accession>
<keyword evidence="3" id="KW-1185">Reference proteome</keyword>
<dbReference type="Proteomes" id="UP000708298">
    <property type="component" value="Unassembled WGS sequence"/>
</dbReference>
<proteinExistence type="predicted"/>
<dbReference type="EMBL" id="JAESVB010000006">
    <property type="protein sequence ID" value="MCB8876426.1"/>
    <property type="molecule type" value="Genomic_DNA"/>
</dbReference>
<protein>
    <submittedName>
        <fullName evidence="2">Uncharacterized protein</fullName>
    </submittedName>
</protein>
<reference evidence="2" key="2">
    <citation type="submission" date="2021-01" db="EMBL/GenBank/DDBJ databases">
        <authorList>
            <person name="Mieszkin S."/>
            <person name="Pouder E."/>
            <person name="Alain K."/>
        </authorList>
    </citation>
    <scope>NUCLEOTIDE SEQUENCE</scope>
    <source>
        <strain evidence="2">HW T2.11</strain>
    </source>
</reference>
<feature type="region of interest" description="Disordered" evidence="1">
    <location>
        <begin position="1"/>
        <end position="38"/>
    </location>
</feature>
<sequence length="78" mass="8425">MSQTTARKTAASRETAAKQAATTGKDTAATPVKRHAISPEEAHLITKFDESMARLDDGIAEQRRVLDALLMRMANKAA</sequence>